<evidence type="ECO:0000313" key="5">
    <source>
        <dbReference type="EMBL" id="AYV24335.1"/>
    </source>
</evidence>
<keyword evidence="3" id="KW-0663">Pyridoxal phosphate</keyword>
<gene>
    <name evidence="5" type="ORF">ECB94_24060</name>
</gene>
<dbReference type="NCBIfam" id="NF005526">
    <property type="entry name" value="PRK07179.1"/>
    <property type="match status" value="1"/>
</dbReference>
<dbReference type="PANTHER" id="PTHR13693">
    <property type="entry name" value="CLASS II AMINOTRANSFERASE/8-AMINO-7-OXONONANOATE SYNTHASE"/>
    <property type="match status" value="1"/>
</dbReference>
<evidence type="ECO:0000313" key="6">
    <source>
        <dbReference type="Proteomes" id="UP000279760"/>
    </source>
</evidence>
<dbReference type="Proteomes" id="UP000279760">
    <property type="component" value="Chromosome 2"/>
</dbReference>
<protein>
    <submittedName>
        <fullName evidence="5">Quorum-sensing autoinducer synthase</fullName>
    </submittedName>
</protein>
<reference evidence="5 6" key="1">
    <citation type="submission" date="2018-11" db="EMBL/GenBank/DDBJ databases">
        <title>Complete Genome Sequence of Vbrio mediterranei 117-T6: a Potential Pathogen Bacteria Isolated from the Conchocelis of Pyropia.</title>
        <authorList>
            <person name="Liu Q."/>
        </authorList>
    </citation>
    <scope>NUCLEOTIDE SEQUENCE [LARGE SCALE GENOMIC DNA]</scope>
    <source>
        <strain evidence="5 6">117-T6</strain>
    </source>
</reference>
<organism evidence="5 6">
    <name type="scientific">Vibrio mediterranei</name>
    <dbReference type="NCBI Taxonomy" id="689"/>
    <lineage>
        <taxon>Bacteria</taxon>
        <taxon>Pseudomonadati</taxon>
        <taxon>Pseudomonadota</taxon>
        <taxon>Gammaproteobacteria</taxon>
        <taxon>Vibrionales</taxon>
        <taxon>Vibrionaceae</taxon>
        <taxon>Vibrio</taxon>
    </lineage>
</organism>
<comment type="cofactor">
    <cofactor evidence="1">
        <name>pyridoxal 5'-phosphate</name>
        <dbReference type="ChEBI" id="CHEBI:597326"/>
    </cofactor>
</comment>
<dbReference type="RefSeq" id="WP_006070539.1">
    <property type="nucleotide sequence ID" value="NZ_CP033578.1"/>
</dbReference>
<dbReference type="Gene3D" id="3.90.1150.10">
    <property type="entry name" value="Aspartate Aminotransferase, domain 1"/>
    <property type="match status" value="1"/>
</dbReference>
<dbReference type="GO" id="GO:0008710">
    <property type="term" value="F:8-amino-7-oxononanoate synthase activity"/>
    <property type="evidence" value="ECO:0007669"/>
    <property type="project" value="TreeGrafter"/>
</dbReference>
<dbReference type="AlphaFoldDB" id="A0A3G4VIX8"/>
<accession>A0A3G4VIX8</accession>
<name>A0A3G4VIX8_9VIBR</name>
<dbReference type="InterPro" id="IPR050087">
    <property type="entry name" value="AON_synthase_class-II"/>
</dbReference>
<evidence type="ECO:0000256" key="2">
    <source>
        <dbReference type="ARBA" id="ARBA00022679"/>
    </source>
</evidence>
<dbReference type="GO" id="GO:0009102">
    <property type="term" value="P:biotin biosynthetic process"/>
    <property type="evidence" value="ECO:0007669"/>
    <property type="project" value="TreeGrafter"/>
</dbReference>
<dbReference type="Gene3D" id="3.40.640.10">
    <property type="entry name" value="Type I PLP-dependent aspartate aminotransferase-like (Major domain)"/>
    <property type="match status" value="1"/>
</dbReference>
<dbReference type="InterPro" id="IPR004839">
    <property type="entry name" value="Aminotransferase_I/II_large"/>
</dbReference>
<dbReference type="InterPro" id="IPR015422">
    <property type="entry name" value="PyrdxlP-dep_Trfase_small"/>
</dbReference>
<dbReference type="Pfam" id="PF00155">
    <property type="entry name" value="Aminotran_1_2"/>
    <property type="match status" value="1"/>
</dbReference>
<evidence type="ECO:0000256" key="3">
    <source>
        <dbReference type="ARBA" id="ARBA00022898"/>
    </source>
</evidence>
<dbReference type="InterPro" id="IPR015421">
    <property type="entry name" value="PyrdxlP-dep_Trfase_major"/>
</dbReference>
<dbReference type="SUPFAM" id="SSF53383">
    <property type="entry name" value="PLP-dependent transferases"/>
    <property type="match status" value="1"/>
</dbReference>
<proteinExistence type="predicted"/>
<evidence type="ECO:0000259" key="4">
    <source>
        <dbReference type="Pfam" id="PF00155"/>
    </source>
</evidence>
<dbReference type="InterPro" id="IPR015424">
    <property type="entry name" value="PyrdxlP-dep_Trfase"/>
</dbReference>
<dbReference type="GO" id="GO:0030170">
    <property type="term" value="F:pyridoxal phosphate binding"/>
    <property type="evidence" value="ECO:0007669"/>
    <property type="project" value="InterPro"/>
</dbReference>
<sequence length="393" mass="43552">MHLEKITKTLPKFIEQQHDIYIAENIHSTKSKKHLVSGKRPTASDTSYQTNDYLCLNNNAYIKEKHIDAIRANTESMLMSGVYTAEAEDSSAFEKKLAKLTGFEECVVSQSGYTANLSLLQAICTKDTNVYVDFFAHASLWEGARIAGAMVHPFMHNNIRHLKRQIQKNGPGIILVDSIYSTLGTIAPLVDLVSMAYEYDCALVVDESHSLGTHGPKGAGLVAELGLTEHVDYITVSLAKTFAYRAGAILSNKKTAHCLPFVAFPAIFSSMLLPYETERLSATVDVIKSADSARRSLFSNSDYLRNQLRNLGLSIRSESQIIALETGDAENTEIVRDFLESKGVFGSIFCTPATPKGKNIIRFSVTSEHTLEDLDRVVQACKEATENKEFYFL</sequence>
<keyword evidence="2" id="KW-0808">Transferase</keyword>
<evidence type="ECO:0000256" key="1">
    <source>
        <dbReference type="ARBA" id="ARBA00001933"/>
    </source>
</evidence>
<dbReference type="PANTHER" id="PTHR13693:SF100">
    <property type="entry name" value="8-AMINO-7-OXONONANOATE SYNTHASE"/>
    <property type="match status" value="1"/>
</dbReference>
<feature type="domain" description="Aminotransferase class I/classII large" evidence="4">
    <location>
        <begin position="55"/>
        <end position="380"/>
    </location>
</feature>
<dbReference type="EMBL" id="CP033578">
    <property type="protein sequence ID" value="AYV24335.1"/>
    <property type="molecule type" value="Genomic_DNA"/>
</dbReference>